<evidence type="ECO:0000256" key="1">
    <source>
        <dbReference type="SAM" id="MobiDB-lite"/>
    </source>
</evidence>
<dbReference type="RefSeq" id="WP_086536315.1">
    <property type="nucleotide sequence ID" value="NZ_JBLKRZ010000002.1"/>
</dbReference>
<reference evidence="3 4" key="1">
    <citation type="submission" date="2017-05" db="EMBL/GenBank/DDBJ databases">
        <title>Biotechnological potential of actinobacteria isolated from South African environments.</title>
        <authorList>
            <person name="Le Roes-Hill M."/>
            <person name="Prins A."/>
            <person name="Durrell K.A."/>
        </authorList>
    </citation>
    <scope>NUCLEOTIDE SEQUENCE [LARGE SCALE GENOMIC DNA]</scope>
    <source>
        <strain evidence="3">BS2</strain>
    </source>
</reference>
<proteinExistence type="predicted"/>
<evidence type="ECO:0000313" key="3">
    <source>
        <dbReference type="EMBL" id="OUC77767.1"/>
    </source>
</evidence>
<dbReference type="AlphaFoldDB" id="A0A2C9ZKJ9"/>
<keyword evidence="4" id="KW-1185">Reference proteome</keyword>
<protein>
    <recommendedName>
        <fullName evidence="2">DUF5709 domain-containing protein</fullName>
    </recommendedName>
</protein>
<feature type="compositionally biased region" description="Acidic residues" evidence="1">
    <location>
        <begin position="105"/>
        <end position="115"/>
    </location>
</feature>
<dbReference type="OrthoDB" id="3212066at2"/>
<accession>A0A2C9ZKJ9</accession>
<feature type="region of interest" description="Disordered" evidence="1">
    <location>
        <begin position="1"/>
        <end position="132"/>
    </location>
</feature>
<dbReference type="Pfam" id="PF18970">
    <property type="entry name" value="DUF5709"/>
    <property type="match status" value="1"/>
</dbReference>
<comment type="caution">
    <text evidence="3">The sequence shown here is derived from an EMBL/GenBank/DDBJ whole genome shotgun (WGS) entry which is preliminary data.</text>
</comment>
<gene>
    <name evidence="3" type="ORF">CA982_16145</name>
</gene>
<feature type="compositionally biased region" description="Acidic residues" evidence="1">
    <location>
        <begin position="12"/>
        <end position="25"/>
    </location>
</feature>
<evidence type="ECO:0000313" key="4">
    <source>
        <dbReference type="Proteomes" id="UP000194632"/>
    </source>
</evidence>
<feature type="compositionally biased region" description="Acidic residues" evidence="1">
    <location>
        <begin position="64"/>
        <end position="89"/>
    </location>
</feature>
<dbReference type="STRING" id="417102.CA982_16145"/>
<sequence length="165" mass="17763">MKDDIGSTPEGSDGEYSLDEDDQLQPEDTLVDRGVDDVLDEGYSPPDYVPKGAVHGLTSREQAEGETLDERLAEEEPDVGAVDPLDEITAEERSRTDWRAHDSDRDEEFEEDDEVGDRRAGRLIAPDAGSGIDTEAEAVAEDAGIDGAGASAEEAAVHYISDTPE</sequence>
<dbReference type="EMBL" id="NGFO01000018">
    <property type="protein sequence ID" value="OUC77767.1"/>
    <property type="molecule type" value="Genomic_DNA"/>
</dbReference>
<dbReference type="Proteomes" id="UP000194632">
    <property type="component" value="Unassembled WGS sequence"/>
</dbReference>
<feature type="compositionally biased region" description="Basic and acidic residues" evidence="1">
    <location>
        <begin position="90"/>
        <end position="104"/>
    </location>
</feature>
<name>A0A2C9ZKJ9_9ACTN</name>
<evidence type="ECO:0000259" key="2">
    <source>
        <dbReference type="Pfam" id="PF18970"/>
    </source>
</evidence>
<feature type="domain" description="DUF5709" evidence="2">
    <location>
        <begin position="114"/>
        <end position="162"/>
    </location>
</feature>
<organism evidence="3 4">
    <name type="scientific">Gordonia lacunae</name>
    <dbReference type="NCBI Taxonomy" id="417102"/>
    <lineage>
        <taxon>Bacteria</taxon>
        <taxon>Bacillati</taxon>
        <taxon>Actinomycetota</taxon>
        <taxon>Actinomycetes</taxon>
        <taxon>Mycobacteriales</taxon>
        <taxon>Gordoniaceae</taxon>
        <taxon>Gordonia</taxon>
    </lineage>
</organism>
<dbReference type="InterPro" id="IPR043763">
    <property type="entry name" value="DUF5709"/>
</dbReference>